<dbReference type="GO" id="GO:0005220">
    <property type="term" value="F:inositol 1,4,5-trisphosphate-gated calcium channel activity"/>
    <property type="evidence" value="ECO:0007669"/>
    <property type="project" value="UniProtKB-UniRule"/>
</dbReference>
<evidence type="ECO:0000313" key="5">
    <source>
        <dbReference type="EMBL" id="RMZ94189.1"/>
    </source>
</evidence>
<organism evidence="5 6">
    <name type="scientific">Brachionus plicatilis</name>
    <name type="common">Marine rotifer</name>
    <name type="synonym">Brachionus muelleri</name>
    <dbReference type="NCBI Taxonomy" id="10195"/>
    <lineage>
        <taxon>Eukaryota</taxon>
        <taxon>Metazoa</taxon>
        <taxon>Spiralia</taxon>
        <taxon>Gnathifera</taxon>
        <taxon>Rotifera</taxon>
        <taxon>Eurotatoria</taxon>
        <taxon>Monogononta</taxon>
        <taxon>Pseudotrocha</taxon>
        <taxon>Ploima</taxon>
        <taxon>Brachionidae</taxon>
        <taxon>Brachionus</taxon>
    </lineage>
</organism>
<sequence length="250" mass="28837">ATSSKALWEVEVARRNACRGGAARWSHLIRFKHLGTGLYIAAEMDDDLTEDSMRSRLRGDITEPVFSLVAVKSENNLSTLFELDDTTTITQQDSFIPNTSYIRLKHSKTKTWVHSTSIPIDKEEEKPIMWKIGSARTKEDREAFQLIPVSTIEVRDLDFANDAAKMLTIYAEKLFRNELGVNDRRALHSLLADLVFFITESENSVNPFEITMNKPNRERQKLMREQNILQQIFKILKFKTDLKENRSSIQ</sequence>
<feature type="domain" description="RIH" evidence="3">
    <location>
        <begin position="189"/>
        <end position="239"/>
    </location>
</feature>
<dbReference type="PANTHER" id="PTHR13715">
    <property type="entry name" value="RYANODINE RECEPTOR AND IP3 RECEPTOR"/>
    <property type="match status" value="1"/>
</dbReference>
<dbReference type="SUPFAM" id="SSF82109">
    <property type="entry name" value="MIR domain"/>
    <property type="match status" value="1"/>
</dbReference>
<keyword evidence="2" id="KW-0472">Membrane</keyword>
<dbReference type="GO" id="GO:0070679">
    <property type="term" value="F:inositol 1,4,5 trisphosphate binding"/>
    <property type="evidence" value="ECO:0007669"/>
    <property type="project" value="UniProtKB-UniRule"/>
</dbReference>
<feature type="non-terminal residue" evidence="5">
    <location>
        <position position="1"/>
    </location>
</feature>
<dbReference type="EMBL" id="REGN01013236">
    <property type="protein sequence ID" value="RMZ94189.1"/>
    <property type="molecule type" value="Genomic_DNA"/>
</dbReference>
<feature type="domain" description="MIR" evidence="4">
    <location>
        <begin position="1"/>
        <end position="146"/>
    </location>
</feature>
<proteinExistence type="inferred from homology"/>
<keyword evidence="2" id="KW-0406">Ion transport</keyword>
<dbReference type="GO" id="GO:0051209">
    <property type="term" value="P:release of sequestered calcium ion into cytosol"/>
    <property type="evidence" value="ECO:0007669"/>
    <property type="project" value="UniProtKB-UniRule"/>
</dbReference>
<evidence type="ECO:0000259" key="3">
    <source>
        <dbReference type="Pfam" id="PF01365"/>
    </source>
</evidence>
<evidence type="ECO:0000313" key="6">
    <source>
        <dbReference type="Proteomes" id="UP000276133"/>
    </source>
</evidence>
<feature type="non-terminal residue" evidence="5">
    <location>
        <position position="250"/>
    </location>
</feature>
<comment type="subunit">
    <text evidence="2">Homotetramer.</text>
</comment>
<keyword evidence="6" id="KW-1185">Reference proteome</keyword>
<keyword evidence="2" id="KW-0109">Calcium transport</keyword>
<evidence type="ECO:0000256" key="2">
    <source>
        <dbReference type="RuleBase" id="RU368044"/>
    </source>
</evidence>
<dbReference type="OrthoDB" id="76898at2759"/>
<keyword evidence="2" id="KW-0407">Ion channel</keyword>
<keyword evidence="2" id="KW-0106">Calcium</keyword>
<keyword evidence="2" id="KW-1071">Ligand-gated ion channel</keyword>
<comment type="subcellular location">
    <subcellularLocation>
        <location evidence="2">Endoplasmic reticulum membrane</location>
        <topology evidence="2">Multi-pass membrane protein</topology>
    </subcellularLocation>
</comment>
<keyword evidence="2 5" id="KW-0675">Receptor</keyword>
<dbReference type="GO" id="GO:0035091">
    <property type="term" value="F:phosphatidylinositol binding"/>
    <property type="evidence" value="ECO:0007669"/>
    <property type="project" value="TreeGrafter"/>
</dbReference>
<dbReference type="GO" id="GO:0016529">
    <property type="term" value="C:sarcoplasmic reticulum"/>
    <property type="evidence" value="ECO:0007669"/>
    <property type="project" value="TreeGrafter"/>
</dbReference>
<dbReference type="SUPFAM" id="SSF100909">
    <property type="entry name" value="IP3 receptor type 1 binding core, domain 2"/>
    <property type="match status" value="1"/>
</dbReference>
<dbReference type="InterPro" id="IPR000699">
    <property type="entry name" value="RIH_dom"/>
</dbReference>
<keyword evidence="1" id="KW-0677">Repeat</keyword>
<comment type="function">
    <text evidence="2">Receptor for inositol 1,4,5-trisphosphate, a second messenger that mediates the release of intracellular calcium.</text>
</comment>
<dbReference type="InterPro" id="IPR036300">
    <property type="entry name" value="MIR_dom_sf"/>
</dbReference>
<dbReference type="STRING" id="10195.A0A3M7P5I4"/>
<dbReference type="GO" id="GO:0005509">
    <property type="term" value="F:calcium ion binding"/>
    <property type="evidence" value="ECO:0007669"/>
    <property type="project" value="TreeGrafter"/>
</dbReference>
<protein>
    <recommendedName>
        <fullName evidence="2">Inositol 1,4,5-trisphosphate receptor</fullName>
    </recommendedName>
</protein>
<dbReference type="InterPro" id="IPR016093">
    <property type="entry name" value="MIR_motif"/>
</dbReference>
<dbReference type="InterPro" id="IPR015925">
    <property type="entry name" value="Ryanodine_IP3_receptor"/>
</dbReference>
<evidence type="ECO:0000259" key="4">
    <source>
        <dbReference type="Pfam" id="PF02815"/>
    </source>
</evidence>
<keyword evidence="2" id="KW-0107">Calcium channel</keyword>
<dbReference type="PANTHER" id="PTHR13715:SF102">
    <property type="entry name" value="INOSITOL 1,4,5-TRISPHOSPHATE RECEPTOR"/>
    <property type="match status" value="1"/>
</dbReference>
<dbReference type="Gene3D" id="2.80.10.50">
    <property type="match status" value="1"/>
</dbReference>
<dbReference type="GO" id="GO:0030667">
    <property type="term" value="C:secretory granule membrane"/>
    <property type="evidence" value="ECO:0007669"/>
    <property type="project" value="TreeGrafter"/>
</dbReference>
<dbReference type="InterPro" id="IPR000493">
    <property type="entry name" value="InsP3_rcpt"/>
</dbReference>
<dbReference type="Proteomes" id="UP000276133">
    <property type="component" value="Unassembled WGS sequence"/>
</dbReference>
<comment type="similarity">
    <text evidence="2">Belongs to the InsP3 receptor family.</text>
</comment>
<evidence type="ECO:0000256" key="1">
    <source>
        <dbReference type="ARBA" id="ARBA00022737"/>
    </source>
</evidence>
<dbReference type="GO" id="GO:0005886">
    <property type="term" value="C:plasma membrane"/>
    <property type="evidence" value="ECO:0007669"/>
    <property type="project" value="TreeGrafter"/>
</dbReference>
<accession>A0A3M7P5I4</accession>
<keyword evidence="2" id="KW-0813">Transport</keyword>
<comment type="domain">
    <text evidence="2">The receptor contains a calcium channel in its C-terminal extremity. Its large N-terminal cytoplasmic region has the ligand-binding site in the N-terminus and modulatory sites in the middle portion immediately upstream of the channel region.</text>
</comment>
<dbReference type="Pfam" id="PF01365">
    <property type="entry name" value="RYDR_ITPR"/>
    <property type="match status" value="1"/>
</dbReference>
<dbReference type="AlphaFoldDB" id="A0A3M7P5I4"/>
<reference evidence="5 6" key="1">
    <citation type="journal article" date="2018" name="Sci. Rep.">
        <title>Genomic signatures of local adaptation to the degree of environmental predictability in rotifers.</title>
        <authorList>
            <person name="Franch-Gras L."/>
            <person name="Hahn C."/>
            <person name="Garcia-Roger E.M."/>
            <person name="Carmona M.J."/>
            <person name="Serra M."/>
            <person name="Gomez A."/>
        </authorList>
    </citation>
    <scope>NUCLEOTIDE SEQUENCE [LARGE SCALE GENOMIC DNA]</scope>
    <source>
        <strain evidence="5">HYR1</strain>
    </source>
</reference>
<comment type="caution">
    <text evidence="5">The sequence shown here is derived from an EMBL/GenBank/DDBJ whole genome shotgun (WGS) entry which is preliminary data.</text>
</comment>
<gene>
    <name evidence="5" type="ORF">BpHYR1_019517</name>
</gene>
<keyword evidence="2" id="KW-0256">Endoplasmic reticulum</keyword>
<dbReference type="Gene3D" id="1.25.10.30">
    <property type="entry name" value="IP3 receptor type 1 binding core, RIH domain"/>
    <property type="match status" value="1"/>
</dbReference>
<dbReference type="InterPro" id="IPR035910">
    <property type="entry name" value="RyR/IP3R_RIH_dom_sf"/>
</dbReference>
<dbReference type="PRINTS" id="PR00779">
    <property type="entry name" value="INSP3RECEPTR"/>
</dbReference>
<name>A0A3M7P5I4_BRAPC</name>
<dbReference type="Pfam" id="PF02815">
    <property type="entry name" value="MIR"/>
    <property type="match status" value="1"/>
</dbReference>
<dbReference type="GO" id="GO:0005789">
    <property type="term" value="C:endoplasmic reticulum membrane"/>
    <property type="evidence" value="ECO:0007669"/>
    <property type="project" value="UniProtKB-SubCell"/>
</dbReference>